<dbReference type="GeneID" id="64703933"/>
<dbReference type="OrthoDB" id="2648637at2759"/>
<sequence>MDLDDSSGRCFKCTCTRGFTQESAYTRHQRSCVKGKKHLFSALSKAKDFLGAAKQLQLDAKNAPASMVSPNTQLHSLQTLSVSSDLVHEPSNEEFSSIYPALSVVHPSQDVSRAGSSLQCNLPIPVSDANPGTASVEIDEGLSLAQRRTKCTGVCMPQRYRQYEDILPQPPPSVISHAAQ</sequence>
<dbReference type="AlphaFoldDB" id="A0A9P7F4P9"/>
<keyword evidence="2" id="KW-1185">Reference proteome</keyword>
<dbReference type="Proteomes" id="UP000823399">
    <property type="component" value="Unassembled WGS sequence"/>
</dbReference>
<reference evidence="1" key="1">
    <citation type="journal article" date="2020" name="New Phytol.">
        <title>Comparative genomics reveals dynamic genome evolution in host specialist ectomycorrhizal fungi.</title>
        <authorList>
            <person name="Lofgren L.A."/>
            <person name="Nguyen N.H."/>
            <person name="Vilgalys R."/>
            <person name="Ruytinx J."/>
            <person name="Liao H.L."/>
            <person name="Branco S."/>
            <person name="Kuo A."/>
            <person name="LaButti K."/>
            <person name="Lipzen A."/>
            <person name="Andreopoulos W."/>
            <person name="Pangilinan J."/>
            <person name="Riley R."/>
            <person name="Hundley H."/>
            <person name="Na H."/>
            <person name="Barry K."/>
            <person name="Grigoriev I.V."/>
            <person name="Stajich J.E."/>
            <person name="Kennedy P.G."/>
        </authorList>
    </citation>
    <scope>NUCLEOTIDE SEQUENCE</scope>
    <source>
        <strain evidence="1">FC423</strain>
    </source>
</reference>
<gene>
    <name evidence="1" type="ORF">F5147DRAFT_775150</name>
</gene>
<proteinExistence type="predicted"/>
<organism evidence="1 2">
    <name type="scientific">Suillus discolor</name>
    <dbReference type="NCBI Taxonomy" id="1912936"/>
    <lineage>
        <taxon>Eukaryota</taxon>
        <taxon>Fungi</taxon>
        <taxon>Dikarya</taxon>
        <taxon>Basidiomycota</taxon>
        <taxon>Agaricomycotina</taxon>
        <taxon>Agaricomycetes</taxon>
        <taxon>Agaricomycetidae</taxon>
        <taxon>Boletales</taxon>
        <taxon>Suillineae</taxon>
        <taxon>Suillaceae</taxon>
        <taxon>Suillus</taxon>
    </lineage>
</organism>
<evidence type="ECO:0008006" key="3">
    <source>
        <dbReference type="Google" id="ProtNLM"/>
    </source>
</evidence>
<evidence type="ECO:0000313" key="1">
    <source>
        <dbReference type="EMBL" id="KAG2105837.1"/>
    </source>
</evidence>
<protein>
    <recommendedName>
        <fullName evidence="3">C2H2-type domain-containing protein</fullName>
    </recommendedName>
</protein>
<comment type="caution">
    <text evidence="1">The sequence shown here is derived from an EMBL/GenBank/DDBJ whole genome shotgun (WGS) entry which is preliminary data.</text>
</comment>
<name>A0A9P7F4P9_9AGAM</name>
<accession>A0A9P7F4P9</accession>
<evidence type="ECO:0000313" key="2">
    <source>
        <dbReference type="Proteomes" id="UP000823399"/>
    </source>
</evidence>
<dbReference type="RefSeq" id="XP_041291393.1">
    <property type="nucleotide sequence ID" value="XM_041441674.1"/>
</dbReference>
<dbReference type="EMBL" id="JABBWM010000037">
    <property type="protein sequence ID" value="KAG2105837.1"/>
    <property type="molecule type" value="Genomic_DNA"/>
</dbReference>